<protein>
    <submittedName>
        <fullName evidence="1">Uncharacterized protein</fullName>
    </submittedName>
</protein>
<dbReference type="AlphaFoldDB" id="A0AAD7DW88"/>
<organism evidence="1 2">
    <name type="scientific">Mycena rosella</name>
    <name type="common">Pink bonnet</name>
    <name type="synonym">Agaricus rosellus</name>
    <dbReference type="NCBI Taxonomy" id="1033263"/>
    <lineage>
        <taxon>Eukaryota</taxon>
        <taxon>Fungi</taxon>
        <taxon>Dikarya</taxon>
        <taxon>Basidiomycota</taxon>
        <taxon>Agaricomycotina</taxon>
        <taxon>Agaricomycetes</taxon>
        <taxon>Agaricomycetidae</taxon>
        <taxon>Agaricales</taxon>
        <taxon>Marasmiineae</taxon>
        <taxon>Mycenaceae</taxon>
        <taxon>Mycena</taxon>
    </lineage>
</organism>
<keyword evidence="2" id="KW-1185">Reference proteome</keyword>
<evidence type="ECO:0000313" key="2">
    <source>
        <dbReference type="Proteomes" id="UP001221757"/>
    </source>
</evidence>
<sequence length="308" mass="35495">MFRLAPSKLLRRSLLIHGLVHAPIYYPPGVLRSALNVPLLMRGLRRHSTHPVSVFDARDYTTWYIPPVSLRLGPGNRTLHTEYGIIGPIEPLAFLPNALTYDQITVFVFFANGTHYSFSDGYGVRQFAGAFGSRVEFLRRLRDDESNDFWESARCVPWLDDLHESVDEDGWPGAPAVTISPKDFKVWSKTSVELPGCWFCDWDQWEFRRSTCLLEALLIADLSVAPVTGAIELLAFVPWGLRDSFEFMGRKDDKVFVFALNGEYYFFCAYRARVTQFKGPFVSHDDFLQRLDDKELWAQQELLPLWRE</sequence>
<evidence type="ECO:0000313" key="1">
    <source>
        <dbReference type="EMBL" id="KAJ7701211.1"/>
    </source>
</evidence>
<gene>
    <name evidence="1" type="ORF">B0H17DRAFT_1128496</name>
</gene>
<accession>A0AAD7DW88</accession>
<dbReference type="Proteomes" id="UP001221757">
    <property type="component" value="Unassembled WGS sequence"/>
</dbReference>
<reference evidence="1" key="1">
    <citation type="submission" date="2023-03" db="EMBL/GenBank/DDBJ databases">
        <title>Massive genome expansion in bonnet fungi (Mycena s.s.) driven by repeated elements and novel gene families across ecological guilds.</title>
        <authorList>
            <consortium name="Lawrence Berkeley National Laboratory"/>
            <person name="Harder C.B."/>
            <person name="Miyauchi S."/>
            <person name="Viragh M."/>
            <person name="Kuo A."/>
            <person name="Thoen E."/>
            <person name="Andreopoulos B."/>
            <person name="Lu D."/>
            <person name="Skrede I."/>
            <person name="Drula E."/>
            <person name="Henrissat B."/>
            <person name="Morin E."/>
            <person name="Kohler A."/>
            <person name="Barry K."/>
            <person name="LaButti K."/>
            <person name="Morin E."/>
            <person name="Salamov A."/>
            <person name="Lipzen A."/>
            <person name="Mereny Z."/>
            <person name="Hegedus B."/>
            <person name="Baldrian P."/>
            <person name="Stursova M."/>
            <person name="Weitz H."/>
            <person name="Taylor A."/>
            <person name="Grigoriev I.V."/>
            <person name="Nagy L.G."/>
            <person name="Martin F."/>
            <person name="Kauserud H."/>
        </authorList>
    </citation>
    <scope>NUCLEOTIDE SEQUENCE</scope>
    <source>
        <strain evidence="1">CBHHK067</strain>
    </source>
</reference>
<comment type="caution">
    <text evidence="1">The sequence shown here is derived from an EMBL/GenBank/DDBJ whole genome shotgun (WGS) entry which is preliminary data.</text>
</comment>
<dbReference type="EMBL" id="JARKIE010000018">
    <property type="protein sequence ID" value="KAJ7701211.1"/>
    <property type="molecule type" value="Genomic_DNA"/>
</dbReference>
<name>A0AAD7DW88_MYCRO</name>
<proteinExistence type="predicted"/>